<protein>
    <submittedName>
        <fullName evidence="2">Uncharacterized protein</fullName>
    </submittedName>
</protein>
<feature type="transmembrane region" description="Helical" evidence="1">
    <location>
        <begin position="27"/>
        <end position="54"/>
    </location>
</feature>
<dbReference type="EMBL" id="CATNWA010018935">
    <property type="protein sequence ID" value="CAI9610376.1"/>
    <property type="molecule type" value="Genomic_DNA"/>
</dbReference>
<comment type="caution">
    <text evidence="2">The sequence shown here is derived from an EMBL/GenBank/DDBJ whole genome shotgun (WGS) entry which is preliminary data.</text>
</comment>
<keyword evidence="1" id="KW-1133">Transmembrane helix</keyword>
<dbReference type="Proteomes" id="UP001162483">
    <property type="component" value="Unassembled WGS sequence"/>
</dbReference>
<organism evidence="2 3">
    <name type="scientific">Staurois parvus</name>
    <dbReference type="NCBI Taxonomy" id="386267"/>
    <lineage>
        <taxon>Eukaryota</taxon>
        <taxon>Metazoa</taxon>
        <taxon>Chordata</taxon>
        <taxon>Craniata</taxon>
        <taxon>Vertebrata</taxon>
        <taxon>Euteleostomi</taxon>
        <taxon>Amphibia</taxon>
        <taxon>Batrachia</taxon>
        <taxon>Anura</taxon>
        <taxon>Neobatrachia</taxon>
        <taxon>Ranoidea</taxon>
        <taxon>Ranidae</taxon>
        <taxon>Staurois</taxon>
    </lineage>
</organism>
<evidence type="ECO:0000313" key="3">
    <source>
        <dbReference type="Proteomes" id="UP001162483"/>
    </source>
</evidence>
<gene>
    <name evidence="2" type="ORF">SPARVUS_LOCUS14405302</name>
</gene>
<proteinExistence type="predicted"/>
<sequence>MHQPVLRYILPGNELNQTQFMCILNNLYVVIGIGITLFLLLVGSIVCCFCRCMFSSCLGNRSQRK</sequence>
<keyword evidence="3" id="KW-1185">Reference proteome</keyword>
<keyword evidence="1" id="KW-0472">Membrane</keyword>
<accession>A0ABN9GLP5</accession>
<evidence type="ECO:0000313" key="2">
    <source>
        <dbReference type="EMBL" id="CAI9610376.1"/>
    </source>
</evidence>
<reference evidence="2" key="1">
    <citation type="submission" date="2023-05" db="EMBL/GenBank/DDBJ databases">
        <authorList>
            <person name="Stuckert A."/>
        </authorList>
    </citation>
    <scope>NUCLEOTIDE SEQUENCE</scope>
</reference>
<keyword evidence="1" id="KW-0812">Transmembrane</keyword>
<evidence type="ECO:0000256" key="1">
    <source>
        <dbReference type="SAM" id="Phobius"/>
    </source>
</evidence>
<name>A0ABN9GLP5_9NEOB</name>